<keyword evidence="1" id="KW-0346">Stress response</keyword>
<dbReference type="SUPFAM" id="SSF49764">
    <property type="entry name" value="HSP20-like chaperones"/>
    <property type="match status" value="1"/>
</dbReference>
<dbReference type="GO" id="GO:0009408">
    <property type="term" value="P:response to heat"/>
    <property type="evidence" value="ECO:0007669"/>
    <property type="project" value="InterPro"/>
</dbReference>
<proteinExistence type="inferred from homology"/>
<dbReference type="PANTHER" id="PTHR46733:SF4">
    <property type="entry name" value="HEAT SHOCK PROTEIN 21, CHLOROPLASTIC"/>
    <property type="match status" value="1"/>
</dbReference>
<keyword evidence="6" id="KW-1185">Reference proteome</keyword>
<name>A0A6M5YQI8_9BACT</name>
<dbReference type="AlphaFoldDB" id="A0A6M5YQI8"/>
<dbReference type="InterPro" id="IPR044587">
    <property type="entry name" value="HSP21-like"/>
</dbReference>
<dbReference type="Proteomes" id="UP000503447">
    <property type="component" value="Chromosome"/>
</dbReference>
<evidence type="ECO:0000256" key="3">
    <source>
        <dbReference type="RuleBase" id="RU003616"/>
    </source>
</evidence>
<accession>A0A6M5YQI8</accession>
<evidence type="ECO:0000256" key="2">
    <source>
        <dbReference type="PROSITE-ProRule" id="PRU00285"/>
    </source>
</evidence>
<evidence type="ECO:0000313" key="5">
    <source>
        <dbReference type="EMBL" id="QJW96307.1"/>
    </source>
</evidence>
<evidence type="ECO:0000313" key="6">
    <source>
        <dbReference type="Proteomes" id="UP000503447"/>
    </source>
</evidence>
<dbReference type="KEGG" id="ftj:FTUN_3864"/>
<dbReference type="RefSeq" id="WP_171471921.1">
    <property type="nucleotide sequence ID" value="NZ_CP053452.2"/>
</dbReference>
<dbReference type="Pfam" id="PF00011">
    <property type="entry name" value="HSP20"/>
    <property type="match status" value="1"/>
</dbReference>
<dbReference type="PANTHER" id="PTHR46733">
    <property type="entry name" value="26.5 KDA HEAT SHOCK PROTEIN, MITOCHONDRIAL"/>
    <property type="match status" value="1"/>
</dbReference>
<dbReference type="PROSITE" id="PS01031">
    <property type="entry name" value="SHSP"/>
    <property type="match status" value="1"/>
</dbReference>
<dbReference type="EMBL" id="CP053452">
    <property type="protein sequence ID" value="QJW96307.1"/>
    <property type="molecule type" value="Genomic_DNA"/>
</dbReference>
<reference evidence="6" key="1">
    <citation type="submission" date="2020-05" db="EMBL/GenBank/DDBJ databases">
        <title>Frigoriglobus tundricola gen. nov., sp. nov., a psychrotolerant cellulolytic planctomycete of the family Gemmataceae with two divergent copies of 16S rRNA gene.</title>
        <authorList>
            <person name="Kulichevskaya I.S."/>
            <person name="Ivanova A.A."/>
            <person name="Naumoff D.G."/>
            <person name="Beletsky A.V."/>
            <person name="Rijpstra W.I.C."/>
            <person name="Sinninghe Damste J.S."/>
            <person name="Mardanov A.V."/>
            <person name="Ravin N.V."/>
            <person name="Dedysh S.N."/>
        </authorList>
    </citation>
    <scope>NUCLEOTIDE SEQUENCE [LARGE SCALE GENOMIC DNA]</scope>
    <source>
        <strain evidence="6">PL17</strain>
    </source>
</reference>
<feature type="domain" description="SHSP" evidence="4">
    <location>
        <begin position="39"/>
        <end position="143"/>
    </location>
</feature>
<protein>
    <recommendedName>
        <fullName evidence="4">SHSP domain-containing protein</fullName>
    </recommendedName>
</protein>
<evidence type="ECO:0000256" key="1">
    <source>
        <dbReference type="ARBA" id="ARBA00023016"/>
    </source>
</evidence>
<organism evidence="5 6">
    <name type="scientific">Frigoriglobus tundricola</name>
    <dbReference type="NCBI Taxonomy" id="2774151"/>
    <lineage>
        <taxon>Bacteria</taxon>
        <taxon>Pseudomonadati</taxon>
        <taxon>Planctomycetota</taxon>
        <taxon>Planctomycetia</taxon>
        <taxon>Gemmatales</taxon>
        <taxon>Gemmataceae</taxon>
        <taxon>Frigoriglobus</taxon>
    </lineage>
</organism>
<dbReference type="InterPro" id="IPR008978">
    <property type="entry name" value="HSP20-like_chaperone"/>
</dbReference>
<dbReference type="Gene3D" id="2.60.40.790">
    <property type="match status" value="1"/>
</dbReference>
<dbReference type="CDD" id="cd06464">
    <property type="entry name" value="ACD_sHsps-like"/>
    <property type="match status" value="1"/>
</dbReference>
<dbReference type="InterPro" id="IPR002068">
    <property type="entry name" value="A-crystallin/Hsp20_dom"/>
</dbReference>
<gene>
    <name evidence="5" type="ORF">FTUN_3864</name>
</gene>
<evidence type="ECO:0000259" key="4">
    <source>
        <dbReference type="PROSITE" id="PS01031"/>
    </source>
</evidence>
<sequence length="143" mass="15868">MFGLVPWKKSGSALASQNEHPLSHFRNEFDTLFDRFFGNWPDWAGMGLEAEETDKAVTVAMDAPGFEPGDFDIQVSGDTLRVTAERKGQKGSGRIERRFQRAVALPGAVDAERVEAEYKNGVLELTLPKTEQAKWKKIAVRGG</sequence>
<comment type="similarity">
    <text evidence="2 3">Belongs to the small heat shock protein (HSP20) family.</text>
</comment>